<dbReference type="PANTHER" id="PTHR42648:SF11">
    <property type="entry name" value="TRANSPOSON TY4-P GAG-POL POLYPROTEIN"/>
    <property type="match status" value="1"/>
</dbReference>
<evidence type="ECO:0008006" key="22">
    <source>
        <dbReference type="Google" id="ProtNLM"/>
    </source>
</evidence>
<evidence type="ECO:0000256" key="8">
    <source>
        <dbReference type="ARBA" id="ARBA00022801"/>
    </source>
</evidence>
<keyword evidence="3" id="KW-0645">Protease</keyword>
<keyword evidence="13" id="KW-0548">Nucleotidyltransferase</keyword>
<dbReference type="Pfam" id="PF00665">
    <property type="entry name" value="rve"/>
    <property type="match status" value="1"/>
</dbReference>
<keyword evidence="13" id="KW-0239">DNA-directed DNA polymerase</keyword>
<keyword evidence="11" id="KW-0229">DNA integration</keyword>
<dbReference type="Pfam" id="PF22936">
    <property type="entry name" value="Pol_BBD"/>
    <property type="match status" value="1"/>
</dbReference>
<dbReference type="GO" id="GO:0008233">
    <property type="term" value="F:peptidase activity"/>
    <property type="evidence" value="ECO:0007669"/>
    <property type="project" value="UniProtKB-KW"/>
</dbReference>
<keyword evidence="8" id="KW-0378">Hydrolase</keyword>
<dbReference type="GO" id="GO:0003887">
    <property type="term" value="F:DNA-directed DNA polymerase activity"/>
    <property type="evidence" value="ECO:0007669"/>
    <property type="project" value="UniProtKB-KW"/>
</dbReference>
<dbReference type="InterPro" id="IPR012337">
    <property type="entry name" value="RNaseH-like_sf"/>
</dbReference>
<dbReference type="SUPFAM" id="SSF53098">
    <property type="entry name" value="Ribonuclease H-like"/>
    <property type="match status" value="1"/>
</dbReference>
<evidence type="ECO:0000256" key="16">
    <source>
        <dbReference type="ARBA" id="ARBA00023268"/>
    </source>
</evidence>
<dbReference type="Gene3D" id="3.30.420.10">
    <property type="entry name" value="Ribonuclease H-like superfamily/Ribonuclease H"/>
    <property type="match status" value="1"/>
</dbReference>
<feature type="region of interest" description="Disordered" evidence="18">
    <location>
        <begin position="741"/>
        <end position="808"/>
    </location>
</feature>
<feature type="compositionally biased region" description="Basic and acidic residues" evidence="18">
    <location>
        <begin position="789"/>
        <end position="808"/>
    </location>
</feature>
<evidence type="ECO:0000256" key="13">
    <source>
        <dbReference type="ARBA" id="ARBA00022932"/>
    </source>
</evidence>
<dbReference type="Pfam" id="PF07727">
    <property type="entry name" value="RVT_2"/>
    <property type="match status" value="1"/>
</dbReference>
<dbReference type="GO" id="GO:0003964">
    <property type="term" value="F:RNA-directed DNA polymerase activity"/>
    <property type="evidence" value="ECO:0007669"/>
    <property type="project" value="UniProtKB-KW"/>
</dbReference>
<dbReference type="InterPro" id="IPR057670">
    <property type="entry name" value="SH3_retrovirus"/>
</dbReference>
<dbReference type="InterPro" id="IPR013103">
    <property type="entry name" value="RVT_2"/>
</dbReference>
<dbReference type="GO" id="GO:0006310">
    <property type="term" value="P:DNA recombination"/>
    <property type="evidence" value="ECO:0007669"/>
    <property type="project" value="UniProtKB-KW"/>
</dbReference>
<comment type="function">
    <text evidence="1">The aspartyl protease (PR) mediates the proteolytic cleavages of the Gag and Gag-Pol polyproteins after assembly of the VLP.</text>
</comment>
<keyword evidence="9" id="KW-0067">ATP-binding</keyword>
<dbReference type="Pfam" id="PF25597">
    <property type="entry name" value="SH3_retrovirus"/>
    <property type="match status" value="1"/>
</dbReference>
<keyword evidence="17" id="KW-0863">Zinc-finger</keyword>
<keyword evidence="7" id="KW-0255">Endonuclease</keyword>
<dbReference type="GO" id="GO:0003676">
    <property type="term" value="F:nucleic acid binding"/>
    <property type="evidence" value="ECO:0007669"/>
    <property type="project" value="InterPro"/>
</dbReference>
<evidence type="ECO:0000256" key="6">
    <source>
        <dbReference type="ARBA" id="ARBA00022741"/>
    </source>
</evidence>
<dbReference type="Pfam" id="PF14223">
    <property type="entry name" value="Retrotran_gag_2"/>
    <property type="match status" value="1"/>
</dbReference>
<evidence type="ECO:0000256" key="10">
    <source>
        <dbReference type="ARBA" id="ARBA00022842"/>
    </source>
</evidence>
<dbReference type="EMBL" id="HADY01022140">
    <property type="protein sequence ID" value="SBP60625.1"/>
    <property type="molecule type" value="Transcribed_RNA"/>
</dbReference>
<sequence length="998" mass="114171">MSRRVMESGSRWARLAFDGDEQKYELWETKFLGHLRLQGLKDTILSTDEGEADSDDENKNAEAYAELIQFLDDKSLSLVMRDAADDGRAALLILRDHYAGKGKPRIIGLYTDLTSLQKTHDESVTEYILRAETTITALRNAGETLSDGLLVAMILKGLPETYKPFSVHIMQSDSDVKFADFKSKLRSFEDTEKMRKEEHDNVMKARPNYNESRHTAAAVANRRGDTVTGVTCFKCGRQGHKARTCRQKQWCSRCRSNTHRDATCRRNQRGDEVRIAREDDDDRTQDNTYAFKLKTDNANPGIGKEIEIKGLMVDTGATSHIITDISAFKKFDNNFHGGTHCVELADGSRCKGVAEGRGDAVVYLIDSRGQQCQVTLKEALYIPSFPQNIFSVRAATENGATIVFKTGRNRLKHKDGTEFNIYEHNRLYYIETVTEYTDKCAKCLDIQTWHEILGHCNHDDLQKLENVVDGMKIKGKLGKEVKCEVCIQGKFVQYRNRKPDRRANKPLELVHTDLAGPISPASKDGHKYALSFVDDYSSAIFVYFLRNKSDTVQATEKFLADTASYGDVKCIRSDNGTEFMCRRYQDLLSKHKIRHETSAPYSPHQNGTVERNWRTLFDMGRCMLIESGLPKYLWTYAIQTAAVIRNRCFSRRTEQTPYFLLTGCKPNISTMQKFGCACFAYRQNKTKLDSRCTKGIFIGYDKYSPAYLIYFPLNKSVQKVRLVKFVSKNVEERQTQTVLIPEEDDIPTVSRPRVVKTSSSHKDESDGETSEEKWKQNPDTNQAAGTNRRYPERTRKKPEYLKDYVSKGEDNDDQGAYIDYCYRATCGMPITYNDAIESPNSDKWKAAMDEEMHSLLENDTYTLTDLPKGKKAVGGRWVYVLKKNDDGSERYKAGYVAKGYGQRAGLDYDDTFSPTASLTSVRVLMQCAVQENLILHQMDVKTAYLHSPIDYDIYIDIKYHCFSKEPRQQAEMQTHRYKIPFYKIMCERWQSDVTILPN</sequence>
<evidence type="ECO:0000259" key="20">
    <source>
        <dbReference type="PROSITE" id="PS50994"/>
    </source>
</evidence>
<dbReference type="SUPFAM" id="SSF57756">
    <property type="entry name" value="Retrovirus zinc finger-like domains"/>
    <property type="match status" value="1"/>
</dbReference>
<evidence type="ECO:0000256" key="5">
    <source>
        <dbReference type="ARBA" id="ARBA00022723"/>
    </source>
</evidence>
<dbReference type="Gene3D" id="4.10.60.10">
    <property type="entry name" value="Zinc finger, CCHC-type"/>
    <property type="match status" value="1"/>
</dbReference>
<accession>A0A1A8B2B7</accession>
<evidence type="ECO:0000256" key="14">
    <source>
        <dbReference type="ARBA" id="ARBA00023113"/>
    </source>
</evidence>
<evidence type="ECO:0000256" key="11">
    <source>
        <dbReference type="ARBA" id="ARBA00022908"/>
    </source>
</evidence>
<evidence type="ECO:0000256" key="4">
    <source>
        <dbReference type="ARBA" id="ARBA00022722"/>
    </source>
</evidence>
<dbReference type="InterPro" id="IPR001878">
    <property type="entry name" value="Znf_CCHC"/>
</dbReference>
<feature type="domain" description="CCHC-type" evidence="19">
    <location>
        <begin position="232"/>
        <end position="247"/>
    </location>
</feature>
<keyword evidence="10" id="KW-0460">Magnesium</keyword>
<keyword evidence="16" id="KW-0511">Multifunctional enzyme</keyword>
<dbReference type="GO" id="GO:0008270">
    <property type="term" value="F:zinc ion binding"/>
    <property type="evidence" value="ECO:0007669"/>
    <property type="project" value="UniProtKB-KW"/>
</dbReference>
<reference evidence="21" key="2">
    <citation type="submission" date="2016-06" db="EMBL/GenBank/DDBJ databases">
        <title>The genome of a short-lived fish provides insights into sex chromosome evolution and the genetic control of aging.</title>
        <authorList>
            <person name="Reichwald K."/>
            <person name="Felder M."/>
            <person name="Petzold A."/>
            <person name="Koch P."/>
            <person name="Groth M."/>
            <person name="Platzer M."/>
        </authorList>
    </citation>
    <scope>NUCLEOTIDE SEQUENCE</scope>
    <source>
        <tissue evidence="21">Brain</tissue>
    </source>
</reference>
<keyword evidence="6" id="KW-0547">Nucleotide-binding</keyword>
<keyword evidence="17" id="KW-0862">Zinc</keyword>
<keyword evidence="5" id="KW-0479">Metal-binding</keyword>
<keyword evidence="4" id="KW-0540">Nuclease</keyword>
<evidence type="ECO:0000256" key="12">
    <source>
        <dbReference type="ARBA" id="ARBA00022918"/>
    </source>
</evidence>
<gene>
    <name evidence="21" type="primary">LOC102082235</name>
</gene>
<dbReference type="PROSITE" id="PS50994">
    <property type="entry name" value="INTEGRASE"/>
    <property type="match status" value="1"/>
</dbReference>
<dbReference type="Pfam" id="PF13976">
    <property type="entry name" value="gag_pre-integrs"/>
    <property type="match status" value="1"/>
</dbReference>
<evidence type="ECO:0000256" key="3">
    <source>
        <dbReference type="ARBA" id="ARBA00022670"/>
    </source>
</evidence>
<dbReference type="GO" id="GO:0004519">
    <property type="term" value="F:endonuclease activity"/>
    <property type="evidence" value="ECO:0007669"/>
    <property type="project" value="UniProtKB-KW"/>
</dbReference>
<protein>
    <recommendedName>
        <fullName evidence="22">Retrovirus-related Pol poly from transposon TNT 1-94</fullName>
    </recommendedName>
</protein>
<feature type="compositionally biased region" description="Basic and acidic residues" evidence="18">
    <location>
        <begin position="760"/>
        <end position="776"/>
    </location>
</feature>
<dbReference type="InterPro" id="IPR001584">
    <property type="entry name" value="Integrase_cat-core"/>
</dbReference>
<evidence type="ECO:0000256" key="9">
    <source>
        <dbReference type="ARBA" id="ARBA00022840"/>
    </source>
</evidence>
<dbReference type="GO" id="GO:0006508">
    <property type="term" value="P:proteolysis"/>
    <property type="evidence" value="ECO:0007669"/>
    <property type="project" value="UniProtKB-KW"/>
</dbReference>
<feature type="domain" description="Integrase catalytic" evidence="20">
    <location>
        <begin position="502"/>
        <end position="665"/>
    </location>
</feature>
<proteinExistence type="predicted"/>
<name>A0A1A8B2B7_NOTFU</name>
<evidence type="ECO:0000256" key="7">
    <source>
        <dbReference type="ARBA" id="ARBA00022759"/>
    </source>
</evidence>
<evidence type="ECO:0000313" key="21">
    <source>
        <dbReference type="EMBL" id="SBP60625.1"/>
    </source>
</evidence>
<evidence type="ECO:0000256" key="15">
    <source>
        <dbReference type="ARBA" id="ARBA00023172"/>
    </source>
</evidence>
<evidence type="ECO:0000259" key="19">
    <source>
        <dbReference type="PROSITE" id="PS50158"/>
    </source>
</evidence>
<keyword evidence="14" id="KW-0917">Virion maturation</keyword>
<dbReference type="PANTHER" id="PTHR42648">
    <property type="entry name" value="TRANSPOSASE, PUTATIVE-RELATED"/>
    <property type="match status" value="1"/>
</dbReference>
<dbReference type="GO" id="GO:0005524">
    <property type="term" value="F:ATP binding"/>
    <property type="evidence" value="ECO:0007669"/>
    <property type="project" value="UniProtKB-KW"/>
</dbReference>
<dbReference type="InterPro" id="IPR054722">
    <property type="entry name" value="PolX-like_BBD"/>
</dbReference>
<keyword evidence="13" id="KW-0808">Transferase</keyword>
<dbReference type="GO" id="GO:0015074">
    <property type="term" value="P:DNA integration"/>
    <property type="evidence" value="ECO:0007669"/>
    <property type="project" value="UniProtKB-KW"/>
</dbReference>
<dbReference type="InterPro" id="IPR036875">
    <property type="entry name" value="Znf_CCHC_sf"/>
</dbReference>
<evidence type="ECO:0000256" key="1">
    <source>
        <dbReference type="ARBA" id="ARBA00002180"/>
    </source>
</evidence>
<keyword evidence="12" id="KW-0695">RNA-directed DNA polymerase</keyword>
<evidence type="ECO:0000256" key="17">
    <source>
        <dbReference type="PROSITE-ProRule" id="PRU00047"/>
    </source>
</evidence>
<dbReference type="SMART" id="SM00343">
    <property type="entry name" value="ZnF_C2HC"/>
    <property type="match status" value="1"/>
</dbReference>
<dbReference type="AlphaFoldDB" id="A0A1A8B2B7"/>
<reference evidence="21" key="1">
    <citation type="submission" date="2016-05" db="EMBL/GenBank/DDBJ databases">
        <authorList>
            <person name="Lavstsen T."/>
            <person name="Jespersen J.S."/>
        </authorList>
    </citation>
    <scope>NUCLEOTIDE SEQUENCE</scope>
    <source>
        <tissue evidence="21">Brain</tissue>
    </source>
</reference>
<dbReference type="InterPro" id="IPR036397">
    <property type="entry name" value="RNaseH_sf"/>
</dbReference>
<organism evidence="21">
    <name type="scientific">Nothobranchius furzeri</name>
    <name type="common">Turquoise killifish</name>
    <dbReference type="NCBI Taxonomy" id="105023"/>
    <lineage>
        <taxon>Eukaryota</taxon>
        <taxon>Metazoa</taxon>
        <taxon>Chordata</taxon>
        <taxon>Craniata</taxon>
        <taxon>Vertebrata</taxon>
        <taxon>Euteleostomi</taxon>
        <taxon>Actinopterygii</taxon>
        <taxon>Neopterygii</taxon>
        <taxon>Teleostei</taxon>
        <taxon>Neoteleostei</taxon>
        <taxon>Acanthomorphata</taxon>
        <taxon>Ovalentaria</taxon>
        <taxon>Atherinomorphae</taxon>
        <taxon>Cyprinodontiformes</taxon>
        <taxon>Nothobranchiidae</taxon>
        <taxon>Nothobranchius</taxon>
    </lineage>
</organism>
<evidence type="ECO:0000256" key="18">
    <source>
        <dbReference type="SAM" id="MobiDB-lite"/>
    </source>
</evidence>
<dbReference type="InterPro" id="IPR025724">
    <property type="entry name" value="GAG-pre-integrase_dom"/>
</dbReference>
<evidence type="ECO:0000256" key="2">
    <source>
        <dbReference type="ARBA" id="ARBA00022612"/>
    </source>
</evidence>
<dbReference type="PROSITE" id="PS50158">
    <property type="entry name" value="ZF_CCHC"/>
    <property type="match status" value="1"/>
</dbReference>
<keyword evidence="15" id="KW-0233">DNA recombination</keyword>
<dbReference type="InterPro" id="IPR039537">
    <property type="entry name" value="Retrotran_Ty1/copia-like"/>
</dbReference>
<keyword evidence="2" id="KW-1188">Viral release from host cell</keyword>